<evidence type="ECO:0000313" key="11">
    <source>
        <dbReference type="Proteomes" id="UP000196475"/>
    </source>
</evidence>
<dbReference type="GO" id="GO:0000917">
    <property type="term" value="P:division septum assembly"/>
    <property type="evidence" value="ECO:0007669"/>
    <property type="project" value="UniProtKB-KW"/>
</dbReference>
<dbReference type="InterPro" id="IPR036192">
    <property type="entry name" value="Cell_div_ZapA-like_sf"/>
</dbReference>
<evidence type="ECO:0000256" key="9">
    <source>
        <dbReference type="ARBA" id="ARBA00033158"/>
    </source>
</evidence>
<sequence length="86" mass="9861">MADGEKNRVTVEILGKTYTIRGDASAEWIHGVAEYVDQKMRAIADKHLYLDTTKIAVLTALNLADEYFRLKEEYEELLQLIDEEGK</sequence>
<evidence type="ECO:0000256" key="7">
    <source>
        <dbReference type="ARBA" id="ARBA00024910"/>
    </source>
</evidence>
<dbReference type="InterPro" id="IPR007838">
    <property type="entry name" value="Cell_div_ZapA-like"/>
</dbReference>
<dbReference type="EMBL" id="LZRT01000010">
    <property type="protein sequence ID" value="OUM90759.1"/>
    <property type="molecule type" value="Genomic_DNA"/>
</dbReference>
<dbReference type="GO" id="GO:0005829">
    <property type="term" value="C:cytosol"/>
    <property type="evidence" value="ECO:0007669"/>
    <property type="project" value="TreeGrafter"/>
</dbReference>
<reference evidence="11" key="1">
    <citation type="submission" date="2016-06" db="EMBL/GenBank/DDBJ databases">
        <authorList>
            <person name="Nascimento L."/>
            <person name="Pereira R.V."/>
            <person name="Martins L.F."/>
            <person name="Quaggio R.B."/>
            <person name="Silva A.M."/>
            <person name="Setubal J.C."/>
        </authorList>
    </citation>
    <scope>NUCLEOTIDE SEQUENCE [LARGE SCALE GENOMIC DNA]</scope>
</reference>
<protein>
    <recommendedName>
        <fullName evidence="2">Cell division protein ZapA</fullName>
    </recommendedName>
    <alternativeName>
        <fullName evidence="9">Z ring-associated protein ZapA</fullName>
    </alternativeName>
</protein>
<dbReference type="AlphaFoldDB" id="A0A1Y3Q2I3"/>
<keyword evidence="5" id="KW-0717">Septation</keyword>
<evidence type="ECO:0000313" key="10">
    <source>
        <dbReference type="EMBL" id="OUM90759.1"/>
    </source>
</evidence>
<name>A0A1Y3Q2I3_9BACI</name>
<dbReference type="Proteomes" id="UP000196475">
    <property type="component" value="Unassembled WGS sequence"/>
</dbReference>
<dbReference type="GO" id="GO:0030428">
    <property type="term" value="C:cell septum"/>
    <property type="evidence" value="ECO:0007669"/>
    <property type="project" value="TreeGrafter"/>
</dbReference>
<evidence type="ECO:0000256" key="4">
    <source>
        <dbReference type="ARBA" id="ARBA00022618"/>
    </source>
</evidence>
<evidence type="ECO:0000256" key="8">
    <source>
        <dbReference type="ARBA" id="ARBA00026068"/>
    </source>
</evidence>
<dbReference type="PANTHER" id="PTHR34981:SF1">
    <property type="entry name" value="CELL DIVISION PROTEIN ZAPA"/>
    <property type="match status" value="1"/>
</dbReference>
<keyword evidence="4" id="KW-0132">Cell division</keyword>
<organism evidence="10 11">
    <name type="scientific">Bacillus thermozeamaize</name>
    <dbReference type="NCBI Taxonomy" id="230954"/>
    <lineage>
        <taxon>Bacteria</taxon>
        <taxon>Bacillati</taxon>
        <taxon>Bacillota</taxon>
        <taxon>Bacilli</taxon>
        <taxon>Bacillales</taxon>
        <taxon>Bacillaceae</taxon>
        <taxon>Bacillus</taxon>
    </lineage>
</organism>
<dbReference type="Pfam" id="PF05164">
    <property type="entry name" value="ZapA"/>
    <property type="match status" value="1"/>
</dbReference>
<dbReference type="InterPro" id="IPR053712">
    <property type="entry name" value="Bac_CellDiv_Activator"/>
</dbReference>
<dbReference type="NCBIfam" id="NF010724">
    <property type="entry name" value="PRK14126.1"/>
    <property type="match status" value="1"/>
</dbReference>
<keyword evidence="6" id="KW-0131">Cell cycle</keyword>
<comment type="subcellular location">
    <subcellularLocation>
        <location evidence="1">Cytoplasm</location>
    </subcellularLocation>
</comment>
<evidence type="ECO:0000256" key="6">
    <source>
        <dbReference type="ARBA" id="ARBA00023306"/>
    </source>
</evidence>
<keyword evidence="3" id="KW-0963">Cytoplasm</keyword>
<dbReference type="GO" id="GO:0043093">
    <property type="term" value="P:FtsZ-dependent cytokinesis"/>
    <property type="evidence" value="ECO:0007669"/>
    <property type="project" value="TreeGrafter"/>
</dbReference>
<dbReference type="Gene3D" id="6.10.250.790">
    <property type="match status" value="1"/>
</dbReference>
<proteinExistence type="predicted"/>
<evidence type="ECO:0000256" key="2">
    <source>
        <dbReference type="ARBA" id="ARBA00015195"/>
    </source>
</evidence>
<dbReference type="PANTHER" id="PTHR34981">
    <property type="entry name" value="CELL DIVISION PROTEIN ZAPA"/>
    <property type="match status" value="1"/>
</dbReference>
<gene>
    <name evidence="10" type="ORF">BAA01_07205</name>
</gene>
<comment type="function">
    <text evidence="7">Activator of cell division through the inhibition of FtsZ GTPase activity, therefore promoting FtsZ assembly into bundles of protofilaments necessary for the formation of the division Z ring. It is recruited early at mid-cell but it is not essential for cell division.</text>
</comment>
<evidence type="ECO:0000256" key="3">
    <source>
        <dbReference type="ARBA" id="ARBA00022490"/>
    </source>
</evidence>
<accession>A0A1Y3Q2I3</accession>
<dbReference type="GO" id="GO:0032153">
    <property type="term" value="C:cell division site"/>
    <property type="evidence" value="ECO:0007669"/>
    <property type="project" value="TreeGrafter"/>
</dbReference>
<comment type="caution">
    <text evidence="10">The sequence shown here is derived from an EMBL/GenBank/DDBJ whole genome shotgun (WGS) entry which is preliminary data.</text>
</comment>
<comment type="subunit">
    <text evidence="8">Homodimer. Interacts with FtsZ.</text>
</comment>
<evidence type="ECO:0000256" key="1">
    <source>
        <dbReference type="ARBA" id="ARBA00004496"/>
    </source>
</evidence>
<evidence type="ECO:0000256" key="5">
    <source>
        <dbReference type="ARBA" id="ARBA00023210"/>
    </source>
</evidence>
<dbReference type="SUPFAM" id="SSF102829">
    <property type="entry name" value="Cell division protein ZapA-like"/>
    <property type="match status" value="1"/>
</dbReference>
<dbReference type="GO" id="GO:0000921">
    <property type="term" value="P:septin ring assembly"/>
    <property type="evidence" value="ECO:0007669"/>
    <property type="project" value="TreeGrafter"/>
</dbReference>